<gene>
    <name evidence="1" type="ORF">IRI77_28430</name>
</gene>
<evidence type="ECO:0000313" key="2">
    <source>
        <dbReference type="Proteomes" id="UP000593892"/>
    </source>
</evidence>
<dbReference type="AlphaFoldDB" id="A0A7S7NN54"/>
<reference evidence="1 2" key="1">
    <citation type="submission" date="2020-10" db="EMBL/GenBank/DDBJ databases">
        <title>Complete genome sequence of Paludibaculum fermentans P105T, a facultatively anaerobic acidobacterium capable of dissimilatory Fe(III) reduction.</title>
        <authorList>
            <person name="Dedysh S.N."/>
            <person name="Beletsky A.V."/>
            <person name="Kulichevskaya I.S."/>
            <person name="Mardanov A.V."/>
            <person name="Ravin N.V."/>
        </authorList>
    </citation>
    <scope>NUCLEOTIDE SEQUENCE [LARGE SCALE GENOMIC DNA]</scope>
    <source>
        <strain evidence="1 2">P105</strain>
    </source>
</reference>
<name>A0A7S7NN54_PALFE</name>
<dbReference type="EMBL" id="CP063849">
    <property type="protein sequence ID" value="QOY86683.1"/>
    <property type="molecule type" value="Genomic_DNA"/>
</dbReference>
<sequence>MKLKFASFLRTNPDVVALALLLAVCLPMSAVARPKLHLTFASDQQHERSLNKLEERGQRVWQRLEDRMRRFEEKFDKMSMPRTKSTYCDGVESD</sequence>
<protein>
    <submittedName>
        <fullName evidence="1">Uncharacterized protein</fullName>
    </submittedName>
</protein>
<dbReference type="RefSeq" id="WP_194448352.1">
    <property type="nucleotide sequence ID" value="NZ_CP063849.1"/>
</dbReference>
<keyword evidence="2" id="KW-1185">Reference proteome</keyword>
<dbReference type="KEGG" id="pfer:IRI77_28430"/>
<evidence type="ECO:0000313" key="1">
    <source>
        <dbReference type="EMBL" id="QOY86683.1"/>
    </source>
</evidence>
<accession>A0A7S7NN54</accession>
<organism evidence="1 2">
    <name type="scientific">Paludibaculum fermentans</name>
    <dbReference type="NCBI Taxonomy" id="1473598"/>
    <lineage>
        <taxon>Bacteria</taxon>
        <taxon>Pseudomonadati</taxon>
        <taxon>Acidobacteriota</taxon>
        <taxon>Terriglobia</taxon>
        <taxon>Bryobacterales</taxon>
        <taxon>Bryobacteraceae</taxon>
        <taxon>Paludibaculum</taxon>
    </lineage>
</organism>
<dbReference type="Proteomes" id="UP000593892">
    <property type="component" value="Chromosome"/>
</dbReference>
<proteinExistence type="predicted"/>